<dbReference type="Pfam" id="PF13556">
    <property type="entry name" value="HTH_30"/>
    <property type="match status" value="1"/>
</dbReference>
<dbReference type="Pfam" id="PF17853">
    <property type="entry name" value="GGDEF_2"/>
    <property type="match status" value="1"/>
</dbReference>
<evidence type="ECO:0000313" key="5">
    <source>
        <dbReference type="EMBL" id="MDQ0352355.1"/>
    </source>
</evidence>
<feature type="domain" description="CdaR GGDEF-like" evidence="4">
    <location>
        <begin position="149"/>
        <end position="262"/>
    </location>
</feature>
<dbReference type="InterPro" id="IPR025736">
    <property type="entry name" value="PucR_C-HTH_dom"/>
</dbReference>
<keyword evidence="6" id="KW-1185">Reference proteome</keyword>
<reference evidence="5 6" key="1">
    <citation type="submission" date="2023-07" db="EMBL/GenBank/DDBJ databases">
        <title>Genomic Encyclopedia of Type Strains, Phase IV (KMG-IV): sequencing the most valuable type-strain genomes for metagenomic binning, comparative biology and taxonomic classification.</title>
        <authorList>
            <person name="Goeker M."/>
        </authorList>
    </citation>
    <scope>NUCLEOTIDE SEQUENCE [LARGE SCALE GENOMIC DNA]</scope>
    <source>
        <strain evidence="5 6">DSM 15448</strain>
    </source>
</reference>
<accession>A0ABU0DVI1</accession>
<protein>
    <submittedName>
        <fullName evidence="5">Carbohydrate diacid regulator</fullName>
    </submittedName>
</protein>
<sequence>MSEYFERGILSEDIVREVKNLIKEDVILTNNKGVIVASSDPTRVDHFHEGALKAIENKENLVMTDELTKELKGVRQGIVLPILIQEQAYGCIGITGEPDLIKPFAMLVRKVTELFVRDSINRLDEERQAREIEFFIFDWLNSDQITKGMIEKSNFYNLNMYSYERVIVLDTKNKDYHFTYKEIKMLKDAWGLRQTLIIRWGQDRILFLIEQEEELVLKSRLKRFKKELEKLFDESVAIGVGQPQRSENLKVSLKQAERACAVSLKTKDIVFDGDLRLELLQQVLDSSVKREFVRRTINPITGQDVYLETISAWFKNDLSRHKTAEYLYIHKNTLDYRLRKIEQLTDLDLKSVHHITLLYLGYRFLYEDTKKRA</sequence>
<dbReference type="InterPro" id="IPR041522">
    <property type="entry name" value="CdaR_GGDEF"/>
</dbReference>
<dbReference type="PANTHER" id="PTHR33744">
    <property type="entry name" value="CARBOHYDRATE DIACID REGULATOR"/>
    <property type="match status" value="1"/>
</dbReference>
<gene>
    <name evidence="5" type="ORF">J2R98_002199</name>
</gene>
<evidence type="ECO:0000313" key="6">
    <source>
        <dbReference type="Proteomes" id="UP001236723"/>
    </source>
</evidence>
<dbReference type="Pfam" id="PF05651">
    <property type="entry name" value="Diacid_rec"/>
    <property type="match status" value="1"/>
</dbReference>
<evidence type="ECO:0000259" key="3">
    <source>
        <dbReference type="Pfam" id="PF13556"/>
    </source>
</evidence>
<evidence type="ECO:0000256" key="1">
    <source>
        <dbReference type="ARBA" id="ARBA00006754"/>
    </source>
</evidence>
<name>A0ABU0DVI1_9BACI</name>
<feature type="domain" description="PucR C-terminal helix-turn-helix" evidence="3">
    <location>
        <begin position="306"/>
        <end position="363"/>
    </location>
</feature>
<dbReference type="RefSeq" id="WP_307068854.1">
    <property type="nucleotide sequence ID" value="NZ_JAUSUP010000007.1"/>
</dbReference>
<dbReference type="Gene3D" id="1.10.10.2840">
    <property type="entry name" value="PucR C-terminal helix-turn-helix domain"/>
    <property type="match status" value="1"/>
</dbReference>
<dbReference type="InterPro" id="IPR051448">
    <property type="entry name" value="CdaR-like_regulators"/>
</dbReference>
<dbReference type="InterPro" id="IPR008599">
    <property type="entry name" value="Diacid_rec"/>
</dbReference>
<feature type="domain" description="Putative sugar diacid recognition" evidence="2">
    <location>
        <begin position="11"/>
        <end position="139"/>
    </location>
</feature>
<dbReference type="PANTHER" id="PTHR33744:SF16">
    <property type="entry name" value="CARBOHYDRATE DIACID REGULATOR"/>
    <property type="match status" value="1"/>
</dbReference>
<dbReference type="InterPro" id="IPR042070">
    <property type="entry name" value="PucR_C-HTH_sf"/>
</dbReference>
<dbReference type="Proteomes" id="UP001236723">
    <property type="component" value="Unassembled WGS sequence"/>
</dbReference>
<comment type="caution">
    <text evidence="5">The sequence shown here is derived from an EMBL/GenBank/DDBJ whole genome shotgun (WGS) entry which is preliminary data.</text>
</comment>
<evidence type="ECO:0000259" key="4">
    <source>
        <dbReference type="Pfam" id="PF17853"/>
    </source>
</evidence>
<proteinExistence type="inferred from homology"/>
<organism evidence="5 6">
    <name type="scientific">Alkalibacillus filiformis</name>
    <dbReference type="NCBI Taxonomy" id="200990"/>
    <lineage>
        <taxon>Bacteria</taxon>
        <taxon>Bacillati</taxon>
        <taxon>Bacillota</taxon>
        <taxon>Bacilli</taxon>
        <taxon>Bacillales</taxon>
        <taxon>Bacillaceae</taxon>
        <taxon>Alkalibacillus</taxon>
    </lineage>
</organism>
<evidence type="ECO:0000259" key="2">
    <source>
        <dbReference type="Pfam" id="PF05651"/>
    </source>
</evidence>
<comment type="similarity">
    <text evidence="1">Belongs to the CdaR family.</text>
</comment>
<dbReference type="EMBL" id="JAUSUP010000007">
    <property type="protein sequence ID" value="MDQ0352355.1"/>
    <property type="molecule type" value="Genomic_DNA"/>
</dbReference>